<feature type="transmembrane region" description="Helical" evidence="5">
    <location>
        <begin position="639"/>
        <end position="659"/>
    </location>
</feature>
<keyword evidence="6" id="KW-0732">Signal</keyword>
<evidence type="ECO:0000313" key="7">
    <source>
        <dbReference type="EMBL" id="OUN85790.1"/>
    </source>
</evidence>
<reference evidence="8" key="1">
    <citation type="submission" date="2017-04" db="EMBL/GenBank/DDBJ databases">
        <title>Function of individual gut microbiota members based on whole genome sequencing of pure cultures obtained from chicken caecum.</title>
        <authorList>
            <person name="Medvecky M."/>
            <person name="Cejkova D."/>
            <person name="Polansky O."/>
            <person name="Karasova D."/>
            <person name="Kubasova T."/>
            <person name="Cizek A."/>
            <person name="Rychlik I."/>
        </authorList>
    </citation>
    <scope>NUCLEOTIDE SEQUENCE [LARGE SCALE GENOMIC DNA]</scope>
    <source>
        <strain evidence="8">An5</strain>
    </source>
</reference>
<keyword evidence="4 5" id="KW-0472">Membrane</keyword>
<comment type="subcellular location">
    <subcellularLocation>
        <location evidence="1">Membrane</location>
        <topology evidence="1">Multi-pass membrane protein</topology>
    </subcellularLocation>
</comment>
<dbReference type="AlphaFoldDB" id="A0A1Y3XUS0"/>
<feature type="transmembrane region" description="Helical" evidence="5">
    <location>
        <begin position="710"/>
        <end position="732"/>
    </location>
</feature>
<feature type="transmembrane region" description="Helical" evidence="5">
    <location>
        <begin position="744"/>
        <end position="772"/>
    </location>
</feature>
<evidence type="ECO:0000256" key="1">
    <source>
        <dbReference type="ARBA" id="ARBA00004141"/>
    </source>
</evidence>
<evidence type="ECO:0000256" key="4">
    <source>
        <dbReference type="ARBA" id="ARBA00023136"/>
    </source>
</evidence>
<feature type="signal peptide" evidence="6">
    <location>
        <begin position="1"/>
        <end position="28"/>
    </location>
</feature>
<protein>
    <recommendedName>
        <fullName evidence="9">YhgE/Pip domain-containing protein</fullName>
    </recommendedName>
</protein>
<dbReference type="NCBIfam" id="TIGR03061">
    <property type="entry name" value="pip_yhgE_Nterm"/>
    <property type="match status" value="1"/>
</dbReference>
<accession>A0A1Y3XUS0</accession>
<evidence type="ECO:0000256" key="3">
    <source>
        <dbReference type="ARBA" id="ARBA00022989"/>
    </source>
</evidence>
<comment type="caution">
    <text evidence="7">The sequence shown here is derived from an EMBL/GenBank/DDBJ whole genome shotgun (WGS) entry which is preliminary data.</text>
</comment>
<proteinExistence type="predicted"/>
<sequence>MLIAAFALPAVLALVLVAALAPALDAQARIPVAVVNLDEGVAGSGGFTVNSGAELVDSLADSADLAWDAVDEETALAGLSDGTYALVLEIPEDYSEKVASLDGSDPSRAQLEIISTGSENVLATQAGSAALKQVQTRLRADLGESYLLRVLNGVNAQASSLTLTADGAVMLDAAYDALEQGTGAIAEGLEQTADGTEALASGVDAIASGVNAAGTGAVAVSDAMDGVAATYGQLAPVANGVSAGLSGMYQGLSLLTGKVSESLDEAMAALGSLGELQGTLAEQVPALSGAAADMVADEEALSASAQGVRDGIDSARSGVEAVGQQASDLQEAVAGSDGTGGLVGDVSALNEIAGSWLAGENEEQIEDKIIDLAEALQTDASQRTEAQQQLVDEFTADTQRYEALSEGIDNQAGAVKQQAADAVQAASDASQGLERADAFVGTFEEAAGTLQDAASRASASAGTVAGSLQGAAGSVTRLQIALGTASLLTDKGVTLEPGQDPVSLTSLVGQLAPTSALGQGVSALAASVSATPQALSGFSSAVDQLGQGNLALGQALGTVGTGVSRLGDGLSSLAGVEGQLASGIGQLREGQQTINDTLSVAGDELGEIASSRDERAEVAAAPVSLTTTSIDRVEGAASLVPAALAVVLWLGALAASYVLPGPDRRAVLAGRAVSSALSSIALTAAFCLVQGLVAAAALVLVTGAPADAPAFAALIVLGSLAFGAIACALRLLCGRFTAPVSLGILAVQLLSAGTVLPAAFTGGVFSALGAVLPVPVLAEALRGAIAGSATGLGIACAALAIALAVGVVASLAAVARWRAVRPERAFA</sequence>
<evidence type="ECO:0000313" key="8">
    <source>
        <dbReference type="Proteomes" id="UP000195781"/>
    </source>
</evidence>
<dbReference type="PANTHER" id="PTHR43077:SF5">
    <property type="entry name" value="PHAGE INFECTION PROTEIN"/>
    <property type="match status" value="1"/>
</dbReference>
<keyword evidence="3 5" id="KW-1133">Transmembrane helix</keyword>
<dbReference type="PANTHER" id="PTHR43077">
    <property type="entry name" value="TRANSPORT PERMEASE YVFS-RELATED"/>
    <property type="match status" value="1"/>
</dbReference>
<dbReference type="EMBL" id="NFIE01000023">
    <property type="protein sequence ID" value="OUN85790.1"/>
    <property type="molecule type" value="Genomic_DNA"/>
</dbReference>
<dbReference type="InterPro" id="IPR051328">
    <property type="entry name" value="T7SS_ABC-Transporter"/>
</dbReference>
<evidence type="ECO:0008006" key="9">
    <source>
        <dbReference type="Google" id="ProtNLM"/>
    </source>
</evidence>
<evidence type="ECO:0000256" key="5">
    <source>
        <dbReference type="SAM" id="Phobius"/>
    </source>
</evidence>
<keyword evidence="2 5" id="KW-0812">Transmembrane</keyword>
<evidence type="ECO:0000256" key="6">
    <source>
        <dbReference type="SAM" id="SignalP"/>
    </source>
</evidence>
<organism evidence="7 8">
    <name type="scientific">[Collinsella] massiliensis</name>
    <dbReference type="NCBI Taxonomy" id="1232426"/>
    <lineage>
        <taxon>Bacteria</taxon>
        <taxon>Bacillati</taxon>
        <taxon>Actinomycetota</taxon>
        <taxon>Coriobacteriia</taxon>
        <taxon>Coriobacteriales</taxon>
        <taxon>Coriobacteriaceae</taxon>
        <taxon>Enorma</taxon>
    </lineage>
</organism>
<feature type="transmembrane region" description="Helical" evidence="5">
    <location>
        <begin position="680"/>
        <end position="704"/>
    </location>
</feature>
<dbReference type="GO" id="GO:0016020">
    <property type="term" value="C:membrane"/>
    <property type="evidence" value="ECO:0007669"/>
    <property type="project" value="UniProtKB-SubCell"/>
</dbReference>
<keyword evidence="8" id="KW-1185">Reference proteome</keyword>
<dbReference type="OrthoDB" id="9811483at2"/>
<gene>
    <name evidence="7" type="ORF">B5G02_09050</name>
</gene>
<name>A0A1Y3XUS0_9ACTN</name>
<feature type="chain" id="PRO_5012147214" description="YhgE/Pip domain-containing protein" evidence="6">
    <location>
        <begin position="29"/>
        <end position="827"/>
    </location>
</feature>
<feature type="transmembrane region" description="Helical" evidence="5">
    <location>
        <begin position="792"/>
        <end position="814"/>
    </location>
</feature>
<dbReference type="Gene3D" id="3.40.1710.10">
    <property type="entry name" value="abc type-2 transporter like domain"/>
    <property type="match status" value="1"/>
</dbReference>
<evidence type="ECO:0000256" key="2">
    <source>
        <dbReference type="ARBA" id="ARBA00022692"/>
    </source>
</evidence>
<dbReference type="InterPro" id="IPR017500">
    <property type="entry name" value="Phage_infect_YhgE_N"/>
</dbReference>
<dbReference type="Proteomes" id="UP000195781">
    <property type="component" value="Unassembled WGS sequence"/>
</dbReference>